<sequence length="65" mass="7444">MISNDVPALKDIFTSSKCGIAISDISGKFIAEAIILIDSDYHRFSKNSRKFFNSIDMNYLYYQLI</sequence>
<dbReference type="AlphaFoldDB" id="A0A3G8WK61"/>
<dbReference type="Proteomes" id="UP000282297">
    <property type="component" value="Chromosome"/>
</dbReference>
<accession>A0A3G8WK61</accession>
<dbReference type="RefSeq" id="WP_124784056.1">
    <property type="nucleotide sequence ID" value="NZ_CP034171.1"/>
</dbReference>
<dbReference type="EMBL" id="CP034171">
    <property type="protein sequence ID" value="AZI19817.1"/>
    <property type="molecule type" value="Genomic_DNA"/>
</dbReference>
<gene>
    <name evidence="1" type="ORF">EIH08_02940</name>
</gene>
<evidence type="ECO:0000313" key="2">
    <source>
        <dbReference type="Proteomes" id="UP000282297"/>
    </source>
</evidence>
<protein>
    <submittedName>
        <fullName evidence="1">Uncharacterized protein</fullName>
    </submittedName>
</protein>
<evidence type="ECO:0000313" key="1">
    <source>
        <dbReference type="EMBL" id="AZI19817.1"/>
    </source>
</evidence>
<organism evidence="1 2">
    <name type="scientific">Chryseobacterium taklimakanense</name>
    <dbReference type="NCBI Taxonomy" id="536441"/>
    <lineage>
        <taxon>Bacteria</taxon>
        <taxon>Pseudomonadati</taxon>
        <taxon>Bacteroidota</taxon>
        <taxon>Flavobacteriia</taxon>
        <taxon>Flavobacteriales</taxon>
        <taxon>Weeksellaceae</taxon>
        <taxon>Chryseobacterium group</taxon>
        <taxon>Chryseobacterium</taxon>
    </lineage>
</organism>
<name>A0A3G8WK61_9FLAO</name>
<reference evidence="2" key="1">
    <citation type="submission" date="2018-11" db="EMBL/GenBank/DDBJ databases">
        <title>Proposal to divide the Flavobacteriaceae and reorganize its genera based on Amino Acid Identity values calculated from whole genome sequences.</title>
        <authorList>
            <person name="Nicholson A.C."/>
            <person name="Gulvik C.A."/>
            <person name="Whitney A.M."/>
            <person name="Humrighouse B.W."/>
            <person name="Bell M."/>
            <person name="Holmes B."/>
            <person name="Steigerwalt A.B."/>
            <person name="Villarma A."/>
            <person name="Sheth M."/>
            <person name="Batra D."/>
            <person name="Pryor J."/>
            <person name="Bernardet J.-F."/>
            <person name="Hugo C."/>
            <person name="Kampfer P."/>
            <person name="Newman J.D."/>
            <person name="McQuiston J.R."/>
        </authorList>
    </citation>
    <scope>NUCLEOTIDE SEQUENCE [LARGE SCALE GENOMIC DNA]</scope>
    <source>
        <strain evidence="2">H4753</strain>
    </source>
</reference>
<proteinExistence type="predicted"/>